<dbReference type="Gene3D" id="1.25.40.10">
    <property type="entry name" value="Tetratricopeptide repeat domain"/>
    <property type="match status" value="1"/>
</dbReference>
<evidence type="ECO:0000313" key="2">
    <source>
        <dbReference type="Proteomes" id="UP000241444"/>
    </source>
</evidence>
<dbReference type="Proteomes" id="UP000241444">
    <property type="component" value="Unassembled WGS sequence"/>
</dbReference>
<dbReference type="OrthoDB" id="7593450at2"/>
<evidence type="ECO:0000313" key="1">
    <source>
        <dbReference type="EMBL" id="PSH54493.1"/>
    </source>
</evidence>
<dbReference type="RefSeq" id="WP_106714439.1">
    <property type="nucleotide sequence ID" value="NZ_PGGO01000087.1"/>
</dbReference>
<dbReference type="Pfam" id="PF06041">
    <property type="entry name" value="DUF924"/>
    <property type="match status" value="1"/>
</dbReference>
<keyword evidence="2" id="KW-1185">Reference proteome</keyword>
<accession>A0A2P7AJW2</accession>
<proteinExistence type="predicted"/>
<comment type="caution">
    <text evidence="1">The sequence shown here is derived from an EMBL/GenBank/DDBJ whole genome shotgun (WGS) entry which is preliminary data.</text>
</comment>
<dbReference type="InterPro" id="IPR010323">
    <property type="entry name" value="DUF924"/>
</dbReference>
<gene>
    <name evidence="1" type="ORF">CU102_28895</name>
</gene>
<reference evidence="2" key="1">
    <citation type="submission" date="2017-11" db="EMBL/GenBank/DDBJ databases">
        <authorList>
            <person name="Kuznetsova I."/>
            <person name="Sazanova A."/>
            <person name="Chirak E."/>
            <person name="Safronova V."/>
            <person name="Willems A."/>
        </authorList>
    </citation>
    <scope>NUCLEOTIDE SEQUENCE [LARGE SCALE GENOMIC DNA]</scope>
    <source>
        <strain evidence="2">STM 196</strain>
    </source>
</reference>
<dbReference type="AlphaFoldDB" id="A0A2P7AJW2"/>
<organism evidence="1 2">
    <name type="scientific">Phyllobacterium brassicacearum</name>
    <dbReference type="NCBI Taxonomy" id="314235"/>
    <lineage>
        <taxon>Bacteria</taxon>
        <taxon>Pseudomonadati</taxon>
        <taxon>Pseudomonadota</taxon>
        <taxon>Alphaproteobacteria</taxon>
        <taxon>Hyphomicrobiales</taxon>
        <taxon>Phyllobacteriaceae</taxon>
        <taxon>Phyllobacterium</taxon>
    </lineage>
</organism>
<dbReference type="InterPro" id="IPR011990">
    <property type="entry name" value="TPR-like_helical_dom_sf"/>
</dbReference>
<name>A0A2P7AJW2_9HYPH</name>
<dbReference type="EMBL" id="PGGO01000087">
    <property type="protein sequence ID" value="PSH54493.1"/>
    <property type="molecule type" value="Genomic_DNA"/>
</dbReference>
<sequence length="183" mass="21270">MADKNTSIIAGIVDFWREAGPDKWFVKDETFDEICRQRFLQDHLAAARREYEGWLNTPDGALALMILLDQFPRNFFRDTGHMYATDTLARLYAGRALEKGHDLSFEPQLRAFFYLPYMHSENVDDQRRSVELCREGAPDNLEYADHHYDIIRRFGRFPHRNAILGRTTTEEEQAFLDGGGFSG</sequence>
<dbReference type="Gene3D" id="1.20.58.320">
    <property type="entry name" value="TPR-like"/>
    <property type="match status" value="1"/>
</dbReference>
<protein>
    <submittedName>
        <fullName evidence="1">DUF924 domain-containing protein</fullName>
    </submittedName>
</protein>
<dbReference type="SUPFAM" id="SSF48452">
    <property type="entry name" value="TPR-like"/>
    <property type="match status" value="1"/>
</dbReference>